<reference evidence="1 2" key="1">
    <citation type="submission" date="2019-02" db="EMBL/GenBank/DDBJ databases">
        <title>Deep-cultivation of Planctomycetes and their phenomic and genomic characterization uncovers novel biology.</title>
        <authorList>
            <person name="Wiegand S."/>
            <person name="Jogler M."/>
            <person name="Boedeker C."/>
            <person name="Pinto D."/>
            <person name="Vollmers J."/>
            <person name="Rivas-Marin E."/>
            <person name="Kohn T."/>
            <person name="Peeters S.H."/>
            <person name="Heuer A."/>
            <person name="Rast P."/>
            <person name="Oberbeckmann S."/>
            <person name="Bunk B."/>
            <person name="Jeske O."/>
            <person name="Meyerdierks A."/>
            <person name="Storesund J.E."/>
            <person name="Kallscheuer N."/>
            <person name="Luecker S."/>
            <person name="Lage O.M."/>
            <person name="Pohl T."/>
            <person name="Merkel B.J."/>
            <person name="Hornburger P."/>
            <person name="Mueller R.-W."/>
            <person name="Bruemmer F."/>
            <person name="Labrenz M."/>
            <person name="Spormann A.M."/>
            <person name="Op den Camp H."/>
            <person name="Overmann J."/>
            <person name="Amann R."/>
            <person name="Jetten M.S.M."/>
            <person name="Mascher T."/>
            <person name="Medema M.H."/>
            <person name="Devos D.P."/>
            <person name="Kaster A.-K."/>
            <person name="Ovreas L."/>
            <person name="Rohde M."/>
            <person name="Galperin M.Y."/>
            <person name="Jogler C."/>
        </authorList>
    </citation>
    <scope>NUCLEOTIDE SEQUENCE [LARGE SCALE GENOMIC DNA]</scope>
    <source>
        <strain evidence="1 2">TBK1r</strain>
    </source>
</reference>
<dbReference type="RefSeq" id="WP_145207428.1">
    <property type="nucleotide sequence ID" value="NZ_CP036432.1"/>
</dbReference>
<gene>
    <name evidence="1" type="ORF">TBK1r_05880</name>
</gene>
<sequence length="92" mass="10441">MRYGQSIYFLTTADGVKVRSYQPTMLERYELEQAGGQLVVYVAKLKNRAARLIVQDRDGEIDRIHAGEFLAKYGDKIGPKYRKIIGGLLCDT</sequence>
<accession>A0ABX5XP47</accession>
<evidence type="ECO:0000313" key="1">
    <source>
        <dbReference type="EMBL" id="QDV81669.1"/>
    </source>
</evidence>
<evidence type="ECO:0000313" key="2">
    <source>
        <dbReference type="Proteomes" id="UP000318081"/>
    </source>
</evidence>
<organism evidence="1 2">
    <name type="scientific">Stieleria magnilauensis</name>
    <dbReference type="NCBI Taxonomy" id="2527963"/>
    <lineage>
        <taxon>Bacteria</taxon>
        <taxon>Pseudomonadati</taxon>
        <taxon>Planctomycetota</taxon>
        <taxon>Planctomycetia</taxon>
        <taxon>Pirellulales</taxon>
        <taxon>Pirellulaceae</taxon>
        <taxon>Stieleria</taxon>
    </lineage>
</organism>
<dbReference type="EMBL" id="CP036432">
    <property type="protein sequence ID" value="QDV81669.1"/>
    <property type="molecule type" value="Genomic_DNA"/>
</dbReference>
<dbReference type="Proteomes" id="UP000318081">
    <property type="component" value="Chromosome"/>
</dbReference>
<protein>
    <submittedName>
        <fullName evidence="1">Uncharacterized protein</fullName>
    </submittedName>
</protein>
<keyword evidence="2" id="KW-1185">Reference proteome</keyword>
<name>A0ABX5XP47_9BACT</name>
<proteinExistence type="predicted"/>